<organism evidence="8 9">
    <name type="scientific">Tistlia consotensis USBA 355</name>
    <dbReference type="NCBI Taxonomy" id="560819"/>
    <lineage>
        <taxon>Bacteria</taxon>
        <taxon>Pseudomonadati</taxon>
        <taxon>Pseudomonadota</taxon>
        <taxon>Alphaproteobacteria</taxon>
        <taxon>Rhodospirillales</taxon>
        <taxon>Rhodovibrionaceae</taxon>
        <taxon>Tistlia</taxon>
    </lineage>
</organism>
<dbReference type="Proteomes" id="UP000192917">
    <property type="component" value="Unassembled WGS sequence"/>
</dbReference>
<dbReference type="GO" id="GO:0016020">
    <property type="term" value="C:membrane"/>
    <property type="evidence" value="ECO:0007669"/>
    <property type="project" value="UniProtKB-SubCell"/>
</dbReference>
<dbReference type="InterPro" id="IPR007430">
    <property type="entry name" value="VirB8"/>
</dbReference>
<accession>A0A1Y6CXM6</accession>
<dbReference type="Gene3D" id="3.10.450.230">
    <property type="entry name" value="VirB8 protein"/>
    <property type="match status" value="1"/>
</dbReference>
<dbReference type="InterPro" id="IPR032710">
    <property type="entry name" value="NTF2-like_dom_sf"/>
</dbReference>
<comment type="subcellular location">
    <subcellularLocation>
        <location evidence="1">Membrane</location>
        <topology evidence="1">Single-pass membrane protein</topology>
    </subcellularLocation>
</comment>
<proteinExistence type="predicted"/>
<protein>
    <submittedName>
        <fullName evidence="8">Type IV secretory pathway, component VirB8</fullName>
    </submittedName>
</protein>
<evidence type="ECO:0000256" key="2">
    <source>
        <dbReference type="ARBA" id="ARBA00022692"/>
    </source>
</evidence>
<dbReference type="SUPFAM" id="SSF54427">
    <property type="entry name" value="NTF2-like"/>
    <property type="match status" value="1"/>
</dbReference>
<feature type="transmembrane region" description="Helical" evidence="6">
    <location>
        <begin position="43"/>
        <end position="65"/>
    </location>
</feature>
<evidence type="ECO:0000256" key="6">
    <source>
        <dbReference type="SAM" id="Phobius"/>
    </source>
</evidence>
<evidence type="ECO:0000259" key="7">
    <source>
        <dbReference type="Pfam" id="PF04335"/>
    </source>
</evidence>
<evidence type="ECO:0000256" key="1">
    <source>
        <dbReference type="ARBA" id="ARBA00004167"/>
    </source>
</evidence>
<sequence>MARQAHPAASAGDLPAPAALGPDLPGRHDTGHAYRRLDKTNRILAFLLVGSWAVNALLATGYFILLPLKQVEPWLLTVSPESKQVVTVEPLHRDLDAWQAATTQWVAQWVTQRHTVLPDRGHTEARLKWLYLRSVEKPVYEDIESPEEKRFTLDMIRRGGSRTVKIESVSRVAEDFYLVNFETQDSFPHQTEVQRSRWTATVRIAFRPVDYARGEIQSGEARDRLLSFGFTVVDYTVQPSLT</sequence>
<dbReference type="STRING" id="560819.SAMN05428998_1457"/>
<evidence type="ECO:0000313" key="9">
    <source>
        <dbReference type="Proteomes" id="UP000192917"/>
    </source>
</evidence>
<evidence type="ECO:0000256" key="3">
    <source>
        <dbReference type="ARBA" id="ARBA00022989"/>
    </source>
</evidence>
<keyword evidence="2 6" id="KW-0812">Transmembrane</keyword>
<feature type="domain" description="Bacterial virulence protein VirB8" evidence="7">
    <location>
        <begin position="34"/>
        <end position="213"/>
    </location>
</feature>
<gene>
    <name evidence="8" type="ORF">SAMN05428998_1457</name>
</gene>
<dbReference type="EMBL" id="FWZX01000045">
    <property type="protein sequence ID" value="SMF81975.1"/>
    <property type="molecule type" value="Genomic_DNA"/>
</dbReference>
<keyword evidence="9" id="KW-1185">Reference proteome</keyword>
<name>A0A1Y6CXM6_9PROT</name>
<evidence type="ECO:0000256" key="5">
    <source>
        <dbReference type="SAM" id="MobiDB-lite"/>
    </source>
</evidence>
<keyword evidence="4 6" id="KW-0472">Membrane</keyword>
<evidence type="ECO:0000313" key="8">
    <source>
        <dbReference type="EMBL" id="SMF81975.1"/>
    </source>
</evidence>
<feature type="compositionally biased region" description="Low complexity" evidence="5">
    <location>
        <begin position="7"/>
        <end position="24"/>
    </location>
</feature>
<keyword evidence="3 6" id="KW-1133">Transmembrane helix</keyword>
<dbReference type="Pfam" id="PF04335">
    <property type="entry name" value="VirB8"/>
    <property type="match status" value="1"/>
</dbReference>
<dbReference type="AlphaFoldDB" id="A0A1Y6CXM6"/>
<feature type="region of interest" description="Disordered" evidence="5">
    <location>
        <begin position="1"/>
        <end position="25"/>
    </location>
</feature>
<reference evidence="8 9" key="1">
    <citation type="submission" date="2017-04" db="EMBL/GenBank/DDBJ databases">
        <authorList>
            <person name="Afonso C.L."/>
            <person name="Miller P.J."/>
            <person name="Scott M.A."/>
            <person name="Spackman E."/>
            <person name="Goraichik I."/>
            <person name="Dimitrov K.M."/>
            <person name="Suarez D.L."/>
            <person name="Swayne D.E."/>
        </authorList>
    </citation>
    <scope>NUCLEOTIDE SEQUENCE [LARGE SCALE GENOMIC DNA]</scope>
    <source>
        <strain evidence="8 9">USBA 355</strain>
    </source>
</reference>
<evidence type="ECO:0000256" key="4">
    <source>
        <dbReference type="ARBA" id="ARBA00023136"/>
    </source>
</evidence>